<dbReference type="PANTHER" id="PTHR34580">
    <property type="match status" value="1"/>
</dbReference>
<keyword evidence="3" id="KW-0804">Transcription</keyword>
<dbReference type="RefSeq" id="WP_070320385.1">
    <property type="nucleotide sequence ID" value="NZ_JAUSVM010000001.1"/>
</dbReference>
<dbReference type="InterPro" id="IPR036390">
    <property type="entry name" value="WH_DNA-bd_sf"/>
</dbReference>
<dbReference type="PROSITE" id="PS52050">
    <property type="entry name" value="WYL"/>
    <property type="match status" value="1"/>
</dbReference>
<dbReference type="InterPro" id="IPR057727">
    <property type="entry name" value="WCX_dom"/>
</dbReference>
<dbReference type="InterPro" id="IPR028349">
    <property type="entry name" value="PafC-like"/>
</dbReference>
<name>A0ABU0GJQ5_9CELL</name>
<keyword evidence="7" id="KW-1185">Reference proteome</keyword>
<keyword evidence="1" id="KW-0805">Transcription regulation</keyword>
<keyword evidence="2 6" id="KW-0238">DNA-binding</keyword>
<evidence type="ECO:0000256" key="3">
    <source>
        <dbReference type="ARBA" id="ARBA00023163"/>
    </source>
</evidence>
<dbReference type="PANTHER" id="PTHR34580:SF3">
    <property type="entry name" value="PROTEIN PAFB"/>
    <property type="match status" value="1"/>
</dbReference>
<feature type="domain" description="HTH deoR-type" evidence="5">
    <location>
        <begin position="7"/>
        <end position="62"/>
    </location>
</feature>
<dbReference type="InterPro" id="IPR026881">
    <property type="entry name" value="WYL_dom"/>
</dbReference>
<evidence type="ECO:0000256" key="1">
    <source>
        <dbReference type="ARBA" id="ARBA00023015"/>
    </source>
</evidence>
<dbReference type="EMBL" id="JAUSVM010000001">
    <property type="protein sequence ID" value="MDQ0425600.1"/>
    <property type="molecule type" value="Genomic_DNA"/>
</dbReference>
<evidence type="ECO:0000256" key="4">
    <source>
        <dbReference type="SAM" id="MobiDB-lite"/>
    </source>
</evidence>
<comment type="caution">
    <text evidence="6">The sequence shown here is derived from an EMBL/GenBank/DDBJ whole genome shotgun (WGS) entry which is preliminary data.</text>
</comment>
<dbReference type="InterPro" id="IPR036388">
    <property type="entry name" value="WH-like_DNA-bd_sf"/>
</dbReference>
<accession>A0ABU0GJQ5</accession>
<sequence>MTTPAATTARLLRLLSLLQARRDWPGPLLAERLDVSARTVRRDVERLRDLGYAIDATRGTDGGYRLDAGAELPPLLLDDDQVTAVAVALQAAPLLATDVDDAAERALATIRRVMPERLRRRADDVRFVPLPDATPTPSTTDALTLLTAAVRRHEVVRFDHDAPGADPDAPPGPPRRVEPHHVVATRGRWYLVAWDLDRDDWRLFRVDRLRLRAHTGARFTPRPVPGGDVRAFVAARFRGTTPDTTGAGGPTEASPGRTPAAPREAAAWPCTGTAVLRAPARAVAPFVDDGTVEDLGDGRCRVTLGAWSWVALAALLGRFDTDVEDVAPRALADACAVLAARYATAARRSADLP</sequence>
<evidence type="ECO:0000313" key="6">
    <source>
        <dbReference type="EMBL" id="MDQ0425600.1"/>
    </source>
</evidence>
<dbReference type="SUPFAM" id="SSF46785">
    <property type="entry name" value="Winged helix' DNA-binding domain"/>
    <property type="match status" value="1"/>
</dbReference>
<dbReference type="InterPro" id="IPR013196">
    <property type="entry name" value="HTH_11"/>
</dbReference>
<gene>
    <name evidence="6" type="ORF">JO380_001981</name>
</gene>
<proteinExistence type="predicted"/>
<organism evidence="6 7">
    <name type="scientific">Cellulomonas iranensis</name>
    <dbReference type="NCBI Taxonomy" id="76862"/>
    <lineage>
        <taxon>Bacteria</taxon>
        <taxon>Bacillati</taxon>
        <taxon>Actinomycetota</taxon>
        <taxon>Actinomycetes</taxon>
        <taxon>Micrococcales</taxon>
        <taxon>Cellulomonadaceae</taxon>
        <taxon>Cellulomonas</taxon>
    </lineage>
</organism>
<evidence type="ECO:0000256" key="2">
    <source>
        <dbReference type="ARBA" id="ARBA00023125"/>
    </source>
</evidence>
<dbReference type="InterPro" id="IPR018356">
    <property type="entry name" value="Tscrpt_reg_HTH_DeoR_CS"/>
</dbReference>
<dbReference type="GO" id="GO:0003677">
    <property type="term" value="F:DNA binding"/>
    <property type="evidence" value="ECO:0007669"/>
    <property type="project" value="UniProtKB-KW"/>
</dbReference>
<dbReference type="PROSITE" id="PS51000">
    <property type="entry name" value="HTH_DEOR_2"/>
    <property type="match status" value="1"/>
</dbReference>
<dbReference type="Proteomes" id="UP001240250">
    <property type="component" value="Unassembled WGS sequence"/>
</dbReference>
<dbReference type="Gene3D" id="1.10.10.10">
    <property type="entry name" value="Winged helix-like DNA-binding domain superfamily/Winged helix DNA-binding domain"/>
    <property type="match status" value="1"/>
</dbReference>
<dbReference type="PIRSF" id="PIRSF016838">
    <property type="entry name" value="PafC"/>
    <property type="match status" value="1"/>
</dbReference>
<dbReference type="Pfam" id="PF13280">
    <property type="entry name" value="WYL"/>
    <property type="match status" value="1"/>
</dbReference>
<evidence type="ECO:0000259" key="5">
    <source>
        <dbReference type="PROSITE" id="PS51000"/>
    </source>
</evidence>
<dbReference type="Pfam" id="PF08279">
    <property type="entry name" value="HTH_11"/>
    <property type="match status" value="1"/>
</dbReference>
<evidence type="ECO:0000313" key="7">
    <source>
        <dbReference type="Proteomes" id="UP001240250"/>
    </source>
</evidence>
<dbReference type="PROSITE" id="PS00894">
    <property type="entry name" value="HTH_DEOR_1"/>
    <property type="match status" value="1"/>
</dbReference>
<feature type="region of interest" description="Disordered" evidence="4">
    <location>
        <begin position="160"/>
        <end position="179"/>
    </location>
</feature>
<dbReference type="InterPro" id="IPR051534">
    <property type="entry name" value="CBASS_pafABC_assoc_protein"/>
</dbReference>
<dbReference type="Pfam" id="PF25583">
    <property type="entry name" value="WCX"/>
    <property type="match status" value="1"/>
</dbReference>
<reference evidence="6 7" key="1">
    <citation type="submission" date="2023-07" db="EMBL/GenBank/DDBJ databases">
        <title>Sequencing the genomes of 1000 actinobacteria strains.</title>
        <authorList>
            <person name="Klenk H.-P."/>
        </authorList>
    </citation>
    <scope>NUCLEOTIDE SEQUENCE [LARGE SCALE GENOMIC DNA]</scope>
    <source>
        <strain evidence="6 7">DSM 14785</strain>
    </source>
</reference>
<feature type="region of interest" description="Disordered" evidence="4">
    <location>
        <begin position="239"/>
        <end position="263"/>
    </location>
</feature>
<protein>
    <submittedName>
        <fullName evidence="6">DNA-binding transcriptional regulator YafY</fullName>
    </submittedName>
</protein>
<dbReference type="InterPro" id="IPR001034">
    <property type="entry name" value="DeoR_HTH"/>
</dbReference>